<dbReference type="SMART" id="SM00086">
    <property type="entry name" value="PAC"/>
    <property type="match status" value="2"/>
</dbReference>
<dbReference type="InterPro" id="IPR000014">
    <property type="entry name" value="PAS"/>
</dbReference>
<feature type="domain" description="PAS" evidence="2">
    <location>
        <begin position="130"/>
        <end position="200"/>
    </location>
</feature>
<dbReference type="Proteomes" id="UP000481517">
    <property type="component" value="Unassembled WGS sequence"/>
</dbReference>
<dbReference type="SUPFAM" id="SSF55785">
    <property type="entry name" value="PYP-like sensor domain (PAS domain)"/>
    <property type="match status" value="2"/>
</dbReference>
<evidence type="ECO:0000256" key="1">
    <source>
        <dbReference type="ARBA" id="ARBA00001946"/>
    </source>
</evidence>
<dbReference type="SMART" id="SM00267">
    <property type="entry name" value="GGDEF"/>
    <property type="match status" value="1"/>
</dbReference>
<dbReference type="PROSITE" id="PS50112">
    <property type="entry name" value="PAS"/>
    <property type="match status" value="2"/>
</dbReference>
<dbReference type="CDD" id="cd01949">
    <property type="entry name" value="GGDEF"/>
    <property type="match status" value="1"/>
</dbReference>
<dbReference type="Pfam" id="PF00990">
    <property type="entry name" value="GGDEF"/>
    <property type="match status" value="1"/>
</dbReference>
<sequence>MDQKELLQRMPGIAYQLVRDPNGKFRFSFIDSGVERLLGFTVSDLLEDASALLHCIHPDDYSAVFSTSITAAEEGRDWHHPFRFIHPDGEVLWLDAHERGEQQNDGSLVWSGFLFEANERKRLECQLVASEYRFRTLVEQAHDIIFTVDANGIITYLSPNWKQHTGYDIDDSINQSFETIVHADDVALCNAFIQSVITTGPEVDDIEFRVLHADGKWRWFTCRASSIDDPHSERPQLLGIAREITEQRQQREKIARMARQDMLTNLSNRAHFEEVFERHLAHAAKHEQPLAVLFIDLDEFKPVNDTYGHSVGDQLLVHVARRIKSCLRDTDAACRSGGDEFLVLANELADTESAEQVAVTIAERIRTELAKPFTIEQAHISISASIGIAIFPTHALLPRDVLRCADRAMYRAKLAGRNRVCVADCRAGTPCLR</sequence>
<dbReference type="InterPro" id="IPR000700">
    <property type="entry name" value="PAS-assoc_C"/>
</dbReference>
<comment type="cofactor">
    <cofactor evidence="1">
        <name>Mg(2+)</name>
        <dbReference type="ChEBI" id="CHEBI:18420"/>
    </cofactor>
</comment>
<dbReference type="InterPro" id="IPR043128">
    <property type="entry name" value="Rev_trsase/Diguanyl_cyclase"/>
</dbReference>
<dbReference type="PANTHER" id="PTHR44757:SF2">
    <property type="entry name" value="BIOFILM ARCHITECTURE MAINTENANCE PROTEIN MBAA"/>
    <property type="match status" value="1"/>
</dbReference>
<gene>
    <name evidence="5" type="primary">gmr_4</name>
    <name evidence="5" type="ORF">PSI9734_01719</name>
</gene>
<dbReference type="SMR" id="A0A6S6WV83"/>
<feature type="domain" description="PAC" evidence="3">
    <location>
        <begin position="204"/>
        <end position="256"/>
    </location>
</feature>
<proteinExistence type="predicted"/>
<evidence type="ECO:0000259" key="2">
    <source>
        <dbReference type="PROSITE" id="PS50112"/>
    </source>
</evidence>
<dbReference type="InterPro" id="IPR029787">
    <property type="entry name" value="Nucleotide_cyclase"/>
</dbReference>
<dbReference type="InterPro" id="IPR035965">
    <property type="entry name" value="PAS-like_dom_sf"/>
</dbReference>
<evidence type="ECO:0000313" key="6">
    <source>
        <dbReference type="Proteomes" id="UP000481517"/>
    </source>
</evidence>
<organism evidence="5 6">
    <name type="scientific">Pseudidiomarina piscicola</name>
    <dbReference type="NCBI Taxonomy" id="2614830"/>
    <lineage>
        <taxon>Bacteria</taxon>
        <taxon>Pseudomonadati</taxon>
        <taxon>Pseudomonadota</taxon>
        <taxon>Gammaproteobacteria</taxon>
        <taxon>Alteromonadales</taxon>
        <taxon>Idiomarinaceae</taxon>
        <taxon>Pseudidiomarina</taxon>
    </lineage>
</organism>
<reference evidence="5 6" key="1">
    <citation type="submission" date="2020-02" db="EMBL/GenBank/DDBJ databases">
        <authorList>
            <person name="Rodrigo-Torres L."/>
            <person name="Arahal R. D."/>
            <person name="Lucena T."/>
        </authorList>
    </citation>
    <scope>NUCLEOTIDE SEQUENCE [LARGE SCALE GENOMIC DNA]</scope>
    <source>
        <strain evidence="5 6">CECT 9734</strain>
    </source>
</reference>
<keyword evidence="5" id="KW-0378">Hydrolase</keyword>
<dbReference type="NCBIfam" id="TIGR00229">
    <property type="entry name" value="sensory_box"/>
    <property type="match status" value="1"/>
</dbReference>
<dbReference type="Gene3D" id="3.30.70.270">
    <property type="match status" value="1"/>
</dbReference>
<dbReference type="AlphaFoldDB" id="A0A6S6WV83"/>
<dbReference type="Gene3D" id="3.30.450.20">
    <property type="entry name" value="PAS domain"/>
    <property type="match status" value="2"/>
</dbReference>
<dbReference type="EMBL" id="CADCXY010000004">
    <property type="protein sequence ID" value="CAB0151330.1"/>
    <property type="molecule type" value="Genomic_DNA"/>
</dbReference>
<dbReference type="InterPro" id="IPR000160">
    <property type="entry name" value="GGDEF_dom"/>
</dbReference>
<evidence type="ECO:0000259" key="3">
    <source>
        <dbReference type="PROSITE" id="PS50113"/>
    </source>
</evidence>
<dbReference type="RefSeq" id="WP_173920705.1">
    <property type="nucleotide sequence ID" value="NZ_CADCXY010000004.1"/>
</dbReference>
<dbReference type="InterPro" id="IPR013655">
    <property type="entry name" value="PAS_fold_3"/>
</dbReference>
<evidence type="ECO:0000259" key="4">
    <source>
        <dbReference type="PROSITE" id="PS50887"/>
    </source>
</evidence>
<name>A0A6S6WV83_9GAMM</name>
<dbReference type="NCBIfam" id="TIGR00254">
    <property type="entry name" value="GGDEF"/>
    <property type="match status" value="1"/>
</dbReference>
<dbReference type="InterPro" id="IPR001610">
    <property type="entry name" value="PAC"/>
</dbReference>
<evidence type="ECO:0000313" key="5">
    <source>
        <dbReference type="EMBL" id="CAB0151330.1"/>
    </source>
</evidence>
<feature type="domain" description="PAS" evidence="2">
    <location>
        <begin position="17"/>
        <end position="75"/>
    </location>
</feature>
<dbReference type="InterPro" id="IPR052155">
    <property type="entry name" value="Biofilm_reg_signaling"/>
</dbReference>
<dbReference type="PANTHER" id="PTHR44757">
    <property type="entry name" value="DIGUANYLATE CYCLASE DGCP"/>
    <property type="match status" value="1"/>
</dbReference>
<keyword evidence="6" id="KW-1185">Reference proteome</keyword>
<dbReference type="PROSITE" id="PS50113">
    <property type="entry name" value="PAC"/>
    <property type="match status" value="1"/>
</dbReference>
<dbReference type="SUPFAM" id="SSF55073">
    <property type="entry name" value="Nucleotide cyclase"/>
    <property type="match status" value="1"/>
</dbReference>
<feature type="domain" description="GGDEF" evidence="4">
    <location>
        <begin position="288"/>
        <end position="425"/>
    </location>
</feature>
<protein>
    <submittedName>
        <fullName evidence="5">Cyclic di-GMP phosphodiesterase Gmr</fullName>
        <ecNumber evidence="5">3.1.4.52</ecNumber>
    </submittedName>
</protein>
<dbReference type="EC" id="3.1.4.52" evidence="5"/>
<dbReference type="SMART" id="SM00091">
    <property type="entry name" value="PAS"/>
    <property type="match status" value="2"/>
</dbReference>
<dbReference type="GO" id="GO:0071111">
    <property type="term" value="F:cyclic-guanylate-specific phosphodiesterase activity"/>
    <property type="evidence" value="ECO:0007669"/>
    <property type="project" value="UniProtKB-EC"/>
</dbReference>
<accession>A0A6S6WV83</accession>
<dbReference type="PROSITE" id="PS50887">
    <property type="entry name" value="GGDEF"/>
    <property type="match status" value="1"/>
</dbReference>
<dbReference type="CDD" id="cd00130">
    <property type="entry name" value="PAS"/>
    <property type="match status" value="2"/>
</dbReference>
<dbReference type="Pfam" id="PF08447">
    <property type="entry name" value="PAS_3"/>
    <property type="match status" value="2"/>
</dbReference>
<dbReference type="FunFam" id="3.30.70.270:FF:000001">
    <property type="entry name" value="Diguanylate cyclase domain protein"/>
    <property type="match status" value="1"/>
</dbReference>